<dbReference type="GO" id="GO:0043565">
    <property type="term" value="F:sequence-specific DNA binding"/>
    <property type="evidence" value="ECO:0007669"/>
    <property type="project" value="TreeGrafter"/>
</dbReference>
<dbReference type="GO" id="GO:1904047">
    <property type="term" value="F:S-adenosyl-L-methionine binding"/>
    <property type="evidence" value="ECO:0007669"/>
    <property type="project" value="TreeGrafter"/>
</dbReference>
<evidence type="ECO:0000313" key="8">
    <source>
        <dbReference type="Proteomes" id="UP001055114"/>
    </source>
</evidence>
<comment type="similarity">
    <text evidence="1">Belongs to the N(4)/N(6)-methyltransferase family.</text>
</comment>
<evidence type="ECO:0000256" key="6">
    <source>
        <dbReference type="ARBA" id="ARBA00047942"/>
    </source>
</evidence>
<protein>
    <recommendedName>
        <fullName evidence="2">site-specific DNA-methyltransferase (adenine-specific)</fullName>
        <ecNumber evidence="2">2.1.1.72</ecNumber>
    </recommendedName>
</protein>
<dbReference type="InterPro" id="IPR023095">
    <property type="entry name" value="Ade_MeTrfase_dom_2"/>
</dbReference>
<dbReference type="Gene3D" id="3.40.50.150">
    <property type="entry name" value="Vaccinia Virus protein VP39"/>
    <property type="match status" value="1"/>
</dbReference>
<dbReference type="PANTHER" id="PTHR30481">
    <property type="entry name" value="DNA ADENINE METHYLASE"/>
    <property type="match status" value="1"/>
</dbReference>
<dbReference type="GO" id="GO:0032259">
    <property type="term" value="P:methylation"/>
    <property type="evidence" value="ECO:0007669"/>
    <property type="project" value="UniProtKB-KW"/>
</dbReference>
<evidence type="ECO:0000256" key="5">
    <source>
        <dbReference type="ARBA" id="ARBA00022691"/>
    </source>
</evidence>
<evidence type="ECO:0000256" key="4">
    <source>
        <dbReference type="ARBA" id="ARBA00022679"/>
    </source>
</evidence>
<name>A0AA37KDA0_9BACT</name>
<keyword evidence="4" id="KW-0808">Transferase</keyword>
<organism evidence="7 8">
    <name type="scientific">Parabacteroides merdae</name>
    <dbReference type="NCBI Taxonomy" id="46503"/>
    <lineage>
        <taxon>Bacteria</taxon>
        <taxon>Pseudomonadati</taxon>
        <taxon>Bacteroidota</taxon>
        <taxon>Bacteroidia</taxon>
        <taxon>Bacteroidales</taxon>
        <taxon>Tannerellaceae</taxon>
        <taxon>Parabacteroides</taxon>
    </lineage>
</organism>
<dbReference type="PRINTS" id="PR00505">
    <property type="entry name" value="D12N6MTFRASE"/>
</dbReference>
<dbReference type="PANTHER" id="PTHR30481:SF3">
    <property type="entry name" value="DNA ADENINE METHYLASE"/>
    <property type="match status" value="1"/>
</dbReference>
<dbReference type="GO" id="GO:0006298">
    <property type="term" value="P:mismatch repair"/>
    <property type="evidence" value="ECO:0007669"/>
    <property type="project" value="TreeGrafter"/>
</dbReference>
<comment type="caution">
    <text evidence="7">The sequence shown here is derived from an EMBL/GenBank/DDBJ whole genome shotgun (WGS) entry which is preliminary data.</text>
</comment>
<keyword evidence="5" id="KW-0949">S-adenosyl-L-methionine</keyword>
<proteinExistence type="inferred from homology"/>
<dbReference type="Pfam" id="PF02086">
    <property type="entry name" value="MethyltransfD12"/>
    <property type="match status" value="1"/>
</dbReference>
<reference evidence="7" key="1">
    <citation type="submission" date="2022-01" db="EMBL/GenBank/DDBJ databases">
        <title>Novel bile acid biosynthetic pathways are enriched in the microbiome of centenarians.</title>
        <authorList>
            <person name="Sato Y."/>
            <person name="Atarashi K."/>
            <person name="Plichta R.D."/>
            <person name="Arai Y."/>
            <person name="Sasajima S."/>
            <person name="Kearney M.S."/>
            <person name="Suda W."/>
            <person name="Takeshita K."/>
            <person name="Sasaki T."/>
            <person name="Okamoto S."/>
            <person name="Skelly N.A."/>
            <person name="Okamura Y."/>
            <person name="Vlamakis H."/>
            <person name="Li Y."/>
            <person name="Tanoue T."/>
            <person name="Takei H."/>
            <person name="Nittono H."/>
            <person name="Narushima S."/>
            <person name="Irie J."/>
            <person name="Itoh H."/>
            <person name="Moriya K."/>
            <person name="Sugiura Y."/>
            <person name="Suematsu M."/>
            <person name="Moritoki N."/>
            <person name="Shibata S."/>
            <person name="Littman R.D."/>
            <person name="Fischbach A.M."/>
            <person name="Uwamino Y."/>
            <person name="Inoue T."/>
            <person name="Honda A."/>
            <person name="Hattori M."/>
            <person name="Murai T."/>
            <person name="Xavier J.R."/>
            <person name="Hirose N."/>
            <person name="Honda K."/>
        </authorList>
    </citation>
    <scope>NUCLEOTIDE SEQUENCE</scope>
    <source>
        <strain evidence="7">CE91-St3</strain>
    </source>
</reference>
<dbReference type="Proteomes" id="UP001055114">
    <property type="component" value="Unassembled WGS sequence"/>
</dbReference>
<dbReference type="GO" id="GO:0009307">
    <property type="term" value="P:DNA restriction-modification system"/>
    <property type="evidence" value="ECO:0007669"/>
    <property type="project" value="InterPro"/>
</dbReference>
<dbReference type="EMBL" id="BQNZ01000003">
    <property type="protein sequence ID" value="GKH73195.1"/>
    <property type="molecule type" value="Genomic_DNA"/>
</dbReference>
<evidence type="ECO:0000313" key="7">
    <source>
        <dbReference type="EMBL" id="GKH73195.1"/>
    </source>
</evidence>
<evidence type="ECO:0000256" key="1">
    <source>
        <dbReference type="ARBA" id="ARBA00006594"/>
    </source>
</evidence>
<sequence length="205" mass="23560">MNDESYIKPFLKWAGGKRRLLPEIRKRLPEDIKDCLYCEPFIGGGAVLLDLQPKRAIINDCNCELINCFQMVKQSPEKLVKELETYENTPEFFYSIRSLDQQPGLHALTDIQRAARIIYLNRTCFNGLYRVNSQGYFNTPFGQYKHPVIANKPVIMAVSEYLNTANVKIVCGDYSIVLKQLPSDAFVYLDPPSHHGKFIVHLLYP</sequence>
<dbReference type="RefSeq" id="WP_253048620.1">
    <property type="nucleotide sequence ID" value="NZ_BQNZ01000003.1"/>
</dbReference>
<dbReference type="InterPro" id="IPR029063">
    <property type="entry name" value="SAM-dependent_MTases_sf"/>
</dbReference>
<dbReference type="NCBIfam" id="TIGR00571">
    <property type="entry name" value="dam"/>
    <property type="match status" value="1"/>
</dbReference>
<accession>A0AA37KDA0</accession>
<comment type="catalytic activity">
    <reaction evidence="6">
        <text>a 2'-deoxyadenosine in DNA + S-adenosyl-L-methionine = an N(6)-methyl-2'-deoxyadenosine in DNA + S-adenosyl-L-homocysteine + H(+)</text>
        <dbReference type="Rhea" id="RHEA:15197"/>
        <dbReference type="Rhea" id="RHEA-COMP:12418"/>
        <dbReference type="Rhea" id="RHEA-COMP:12419"/>
        <dbReference type="ChEBI" id="CHEBI:15378"/>
        <dbReference type="ChEBI" id="CHEBI:57856"/>
        <dbReference type="ChEBI" id="CHEBI:59789"/>
        <dbReference type="ChEBI" id="CHEBI:90615"/>
        <dbReference type="ChEBI" id="CHEBI:90616"/>
        <dbReference type="EC" id="2.1.1.72"/>
    </reaction>
</comment>
<dbReference type="InterPro" id="IPR012327">
    <property type="entry name" value="MeTrfase_D12"/>
</dbReference>
<dbReference type="EC" id="2.1.1.72" evidence="2"/>
<evidence type="ECO:0000256" key="2">
    <source>
        <dbReference type="ARBA" id="ARBA00011900"/>
    </source>
</evidence>
<dbReference type="Gene3D" id="1.10.1020.10">
    <property type="entry name" value="Adenine-specific Methyltransferase, Domain 2"/>
    <property type="match status" value="1"/>
</dbReference>
<evidence type="ECO:0000256" key="3">
    <source>
        <dbReference type="ARBA" id="ARBA00022603"/>
    </source>
</evidence>
<keyword evidence="3" id="KW-0489">Methyltransferase</keyword>
<dbReference type="SUPFAM" id="SSF53335">
    <property type="entry name" value="S-adenosyl-L-methionine-dependent methyltransferases"/>
    <property type="match status" value="1"/>
</dbReference>
<gene>
    <name evidence="7" type="ORF">CE91St3_30580</name>
</gene>
<dbReference type="GO" id="GO:0009007">
    <property type="term" value="F:site-specific DNA-methyltransferase (adenine-specific) activity"/>
    <property type="evidence" value="ECO:0007669"/>
    <property type="project" value="UniProtKB-EC"/>
</dbReference>
<dbReference type="AlphaFoldDB" id="A0AA37KDA0"/>